<keyword evidence="3" id="KW-1185">Reference proteome</keyword>
<dbReference type="RefSeq" id="WP_050455073.1">
    <property type="nucleotide sequence ID" value="NZ_LFJJ01000161.1"/>
</dbReference>
<dbReference type="Gene3D" id="3.40.30.10">
    <property type="entry name" value="Glutaredoxin"/>
    <property type="match status" value="1"/>
</dbReference>
<dbReference type="InterPro" id="IPR036282">
    <property type="entry name" value="Glutathione-S-Trfase_C_sf"/>
</dbReference>
<proteinExistence type="predicted"/>
<evidence type="ECO:0000313" key="3">
    <source>
        <dbReference type="Proteomes" id="UP000036959"/>
    </source>
</evidence>
<dbReference type="Proteomes" id="UP000036959">
    <property type="component" value="Unassembled WGS sequence"/>
</dbReference>
<dbReference type="OrthoDB" id="9799538at2"/>
<dbReference type="GO" id="GO:0004364">
    <property type="term" value="F:glutathione transferase activity"/>
    <property type="evidence" value="ECO:0007669"/>
    <property type="project" value="UniProtKB-EC"/>
</dbReference>
<dbReference type="PANTHER" id="PTHR43968">
    <property type="match status" value="1"/>
</dbReference>
<keyword evidence="2" id="KW-0808">Transferase</keyword>
<dbReference type="InterPro" id="IPR050983">
    <property type="entry name" value="GST_Omega/HSP26"/>
</dbReference>
<dbReference type="SUPFAM" id="SSF52833">
    <property type="entry name" value="Thioredoxin-like"/>
    <property type="match status" value="1"/>
</dbReference>
<dbReference type="PROSITE" id="PS50404">
    <property type="entry name" value="GST_NTER"/>
    <property type="match status" value="1"/>
</dbReference>
<dbReference type="SUPFAM" id="SSF47616">
    <property type="entry name" value="GST C-terminal domain-like"/>
    <property type="match status" value="1"/>
</dbReference>
<dbReference type="AlphaFoldDB" id="A0A0L0M9Y7"/>
<organism evidence="2 3">
    <name type="scientific">Candidatus Burkholderia verschuerenii</name>
    <dbReference type="NCBI Taxonomy" id="242163"/>
    <lineage>
        <taxon>Bacteria</taxon>
        <taxon>Pseudomonadati</taxon>
        <taxon>Pseudomonadota</taxon>
        <taxon>Betaproteobacteria</taxon>
        <taxon>Burkholderiales</taxon>
        <taxon>Burkholderiaceae</taxon>
        <taxon>Burkholderia</taxon>
    </lineage>
</organism>
<protein>
    <submittedName>
        <fullName evidence="2">Glutathione S-transferase</fullName>
        <ecNumber evidence="2">2.5.1.18</ecNumber>
    </submittedName>
</protein>
<dbReference type="GO" id="GO:0005737">
    <property type="term" value="C:cytoplasm"/>
    <property type="evidence" value="ECO:0007669"/>
    <property type="project" value="TreeGrafter"/>
</dbReference>
<dbReference type="SFLD" id="SFLDS00019">
    <property type="entry name" value="Glutathione_Transferase_(cytos"/>
    <property type="match status" value="1"/>
</dbReference>
<sequence>MKLAIGDKNFSSWSMRPWVLLKHFGMPFEEVLINLYAPDSRAQLARVSPSGKVPCLVTDAGDAVWDSLAIMETVAESYSQHAMWPRDASDRARARSVSAEMHSGFGDLRQNMPMEICTHAPGKGATPETLANIARIEAIWGECLAKSGGPFLFGEFSIADAMYAPVVMRFNTYAPELSATSRAYAERVTASPAVAEWIDGAKQEVAR</sequence>
<reference evidence="3" key="1">
    <citation type="submission" date="2015-06" db="EMBL/GenBank/DDBJ databases">
        <title>Comparative genomics of Burkholderia leaf nodule symbionts.</title>
        <authorList>
            <person name="Carlier A."/>
            <person name="Eberl L."/>
            <person name="Pinto-Carbo M."/>
        </authorList>
    </citation>
    <scope>NUCLEOTIDE SEQUENCE [LARGE SCALE GENOMIC DNA]</scope>
    <source>
        <strain evidence="3">UZHbot4</strain>
    </source>
</reference>
<dbReference type="Gene3D" id="1.20.1050.10">
    <property type="match status" value="1"/>
</dbReference>
<dbReference type="Pfam" id="PF13410">
    <property type="entry name" value="GST_C_2"/>
    <property type="match status" value="1"/>
</dbReference>
<gene>
    <name evidence="2" type="ORF">BVER_02606c</name>
</gene>
<dbReference type="InterPro" id="IPR036249">
    <property type="entry name" value="Thioredoxin-like_sf"/>
</dbReference>
<accession>A0A0L0M9Y7</accession>
<dbReference type="EMBL" id="LFJJ01000161">
    <property type="protein sequence ID" value="KND59080.1"/>
    <property type="molecule type" value="Genomic_DNA"/>
</dbReference>
<feature type="domain" description="GST N-terminal" evidence="1">
    <location>
        <begin position="1"/>
        <end position="82"/>
    </location>
</feature>
<comment type="caution">
    <text evidence="2">The sequence shown here is derived from an EMBL/GenBank/DDBJ whole genome shotgun (WGS) entry which is preliminary data.</text>
</comment>
<name>A0A0L0M9Y7_9BURK</name>
<evidence type="ECO:0000313" key="2">
    <source>
        <dbReference type="EMBL" id="KND59080.1"/>
    </source>
</evidence>
<dbReference type="Pfam" id="PF13409">
    <property type="entry name" value="GST_N_2"/>
    <property type="match status" value="1"/>
</dbReference>
<dbReference type="CDD" id="cd03194">
    <property type="entry name" value="GST_C_3"/>
    <property type="match status" value="1"/>
</dbReference>
<evidence type="ECO:0000259" key="1">
    <source>
        <dbReference type="PROSITE" id="PS50404"/>
    </source>
</evidence>
<dbReference type="InterPro" id="IPR040079">
    <property type="entry name" value="Glutathione_S-Trfase"/>
</dbReference>
<dbReference type="InterPro" id="IPR004045">
    <property type="entry name" value="Glutathione_S-Trfase_N"/>
</dbReference>
<dbReference type="PATRIC" id="fig|242163.4.peg.1804"/>
<dbReference type="CDD" id="cd03043">
    <property type="entry name" value="GST_N_1"/>
    <property type="match status" value="1"/>
</dbReference>
<dbReference type="EC" id="2.5.1.18" evidence="2"/>
<dbReference type="PANTHER" id="PTHR43968:SF6">
    <property type="entry name" value="GLUTATHIONE S-TRANSFERASE OMEGA"/>
    <property type="match status" value="1"/>
</dbReference>